<evidence type="ECO:0000313" key="8">
    <source>
        <dbReference type="EMBL" id="CUV10608.1"/>
    </source>
</evidence>
<accession>A0A160VI79</accession>
<dbReference type="InterPro" id="IPR045570">
    <property type="entry name" value="Metalloprtase-TldD/E_cen_dom"/>
</dbReference>
<evidence type="ECO:0000259" key="5">
    <source>
        <dbReference type="Pfam" id="PF01523"/>
    </source>
</evidence>
<reference evidence="8" key="1">
    <citation type="submission" date="2015-10" db="EMBL/GenBank/DDBJ databases">
        <authorList>
            <person name="Gilbert D.G."/>
        </authorList>
    </citation>
    <scope>NUCLEOTIDE SEQUENCE</scope>
</reference>
<comment type="similarity">
    <text evidence="1">Belongs to the peptidase U62 family.</text>
</comment>
<dbReference type="InterPro" id="IPR045569">
    <property type="entry name" value="Metalloprtase-TldD/E_C"/>
</dbReference>
<dbReference type="EMBL" id="FAXC01000449">
    <property type="protein sequence ID" value="CUV10608.1"/>
    <property type="molecule type" value="Genomic_DNA"/>
</dbReference>
<name>A0A160VI79_9ZZZZ</name>
<dbReference type="SUPFAM" id="SSF111283">
    <property type="entry name" value="Putative modulator of DNA gyrase, PmbA/TldD"/>
    <property type="match status" value="1"/>
</dbReference>
<proteinExistence type="inferred from homology"/>
<dbReference type="Pfam" id="PF19289">
    <property type="entry name" value="PmbA_TldD_3rd"/>
    <property type="match status" value="1"/>
</dbReference>
<evidence type="ECO:0000256" key="4">
    <source>
        <dbReference type="ARBA" id="ARBA00023049"/>
    </source>
</evidence>
<gene>
    <name evidence="8" type="ORF">MGWOODY_Mmi2430</name>
</gene>
<dbReference type="PANTHER" id="PTHR30624">
    <property type="entry name" value="UNCHARACTERIZED PROTEIN TLDD AND PMBA"/>
    <property type="match status" value="1"/>
</dbReference>
<evidence type="ECO:0000259" key="6">
    <source>
        <dbReference type="Pfam" id="PF19289"/>
    </source>
</evidence>
<feature type="domain" description="Metalloprotease TldD/E N-terminal" evidence="5">
    <location>
        <begin position="34"/>
        <end position="84"/>
    </location>
</feature>
<dbReference type="GO" id="GO:0005829">
    <property type="term" value="C:cytosol"/>
    <property type="evidence" value="ECO:0007669"/>
    <property type="project" value="TreeGrafter"/>
</dbReference>
<dbReference type="InterPro" id="IPR051463">
    <property type="entry name" value="Peptidase_U62_metallo"/>
</dbReference>
<protein>
    <submittedName>
        <fullName evidence="8">TldD family protein, Beta/Gamma-proteobacterial subgroup</fullName>
    </submittedName>
</protein>
<dbReference type="Gene3D" id="3.30.2290.10">
    <property type="entry name" value="PmbA/TldD superfamily"/>
    <property type="match status" value="1"/>
</dbReference>
<evidence type="ECO:0000259" key="7">
    <source>
        <dbReference type="Pfam" id="PF19290"/>
    </source>
</evidence>
<feature type="domain" description="Metalloprotease TldD/E central" evidence="7">
    <location>
        <begin position="116"/>
        <end position="225"/>
    </location>
</feature>
<dbReference type="GO" id="GO:0006508">
    <property type="term" value="P:proteolysis"/>
    <property type="evidence" value="ECO:0007669"/>
    <property type="project" value="UniProtKB-KW"/>
</dbReference>
<organism evidence="8">
    <name type="scientific">hydrothermal vent metagenome</name>
    <dbReference type="NCBI Taxonomy" id="652676"/>
    <lineage>
        <taxon>unclassified sequences</taxon>
        <taxon>metagenomes</taxon>
        <taxon>ecological metagenomes</taxon>
    </lineage>
</organism>
<evidence type="ECO:0000256" key="1">
    <source>
        <dbReference type="ARBA" id="ARBA00005836"/>
    </source>
</evidence>
<dbReference type="InterPro" id="IPR036059">
    <property type="entry name" value="TldD/PmbA_sf"/>
</dbReference>
<dbReference type="PANTHER" id="PTHR30624:SF10">
    <property type="entry name" value="CONSERVED PROTEIN"/>
    <property type="match status" value="1"/>
</dbReference>
<dbReference type="InterPro" id="IPR035068">
    <property type="entry name" value="TldD/PmbA_N"/>
</dbReference>
<dbReference type="Pfam" id="PF01523">
    <property type="entry name" value="PmbA_TldD_1st"/>
    <property type="match status" value="1"/>
</dbReference>
<evidence type="ECO:0000256" key="2">
    <source>
        <dbReference type="ARBA" id="ARBA00022670"/>
    </source>
</evidence>
<dbReference type="AlphaFoldDB" id="A0A160VI79"/>
<feature type="domain" description="Metalloprotease TldD/E C-terminal" evidence="6">
    <location>
        <begin position="232"/>
        <end position="475"/>
    </location>
</feature>
<evidence type="ECO:0000256" key="3">
    <source>
        <dbReference type="ARBA" id="ARBA00022801"/>
    </source>
</evidence>
<dbReference type="InterPro" id="IPR002510">
    <property type="entry name" value="Metalloprtase-TldD/E_N"/>
</dbReference>
<keyword evidence="2" id="KW-0645">Protease</keyword>
<keyword evidence="3" id="KW-0378">Hydrolase</keyword>
<sequence length="479" mass="52758">MQQLDLQSLLAAVDVPADWVGIREVTETHSPRIVRDGVPEVNGCFTTQGLMVEVLADGQFGYYGTPNMTDVGISDAAKKAYAQAKRAANHATYKFTDAARPANVGSYQSPFVKEMDTISPGELNKILLDAYTQLKVSDKIVSARAVVQTIQMLSRFVSSNGSDITQDFLMLEFDLSATAADGANQQTRTFGGMRGTCRQMGMEFFDKWELLVIAQKIGEQAIELLDADECPTGEMDLVIASDQMMLQIHESVGHALEIDRILGDERNYAGWSFVNMDDFGKLQYGSKLMNITFDPTLSSEFASYGYDDGGLEATREYIIKNGVLLRGLGGMESQIRSGVPGVANFRASSWNRAPIDRMANINLEPGNSSFDEIIGAVENGVYMESNRSWSIDDYRNKFQFGCEYAKLIENGKMTKTLRNPNYRGISNPFWNSLKMVGDNDTFGIYGTPNCGKGEPNQVIRVGHASPVCMFKNVQVFGGA</sequence>
<dbReference type="Pfam" id="PF19290">
    <property type="entry name" value="PmbA_TldD_2nd"/>
    <property type="match status" value="1"/>
</dbReference>
<dbReference type="GO" id="GO:0008237">
    <property type="term" value="F:metallopeptidase activity"/>
    <property type="evidence" value="ECO:0007669"/>
    <property type="project" value="UniProtKB-KW"/>
</dbReference>
<keyword evidence="4" id="KW-0482">Metalloprotease</keyword>